<keyword evidence="4" id="KW-1185">Reference proteome</keyword>
<dbReference type="AlphaFoldDB" id="A0A7Z2S829"/>
<feature type="compositionally biased region" description="Low complexity" evidence="1">
    <location>
        <begin position="72"/>
        <end position="86"/>
    </location>
</feature>
<reference evidence="3 4" key="1">
    <citation type="submission" date="2020-01" db="EMBL/GenBank/DDBJ databases">
        <title>Sphingomonas sp. C33 whole genome sequece.</title>
        <authorList>
            <person name="Park C."/>
        </authorList>
    </citation>
    <scope>NUCLEOTIDE SEQUENCE [LARGE SCALE GENOMIC DNA]</scope>
    <source>
        <strain evidence="3 4">C33</strain>
    </source>
</reference>
<feature type="compositionally biased region" description="Pro residues" evidence="1">
    <location>
        <begin position="38"/>
        <end position="52"/>
    </location>
</feature>
<feature type="compositionally biased region" description="Low complexity" evidence="1">
    <location>
        <begin position="113"/>
        <end position="128"/>
    </location>
</feature>
<feature type="region of interest" description="Disordered" evidence="1">
    <location>
        <begin position="27"/>
        <end position="135"/>
    </location>
</feature>
<proteinExistence type="predicted"/>
<keyword evidence="2" id="KW-0732">Signal</keyword>
<evidence type="ECO:0000256" key="2">
    <source>
        <dbReference type="SAM" id="SignalP"/>
    </source>
</evidence>
<dbReference type="RefSeq" id="WP_160592906.1">
    <property type="nucleotide sequence ID" value="NZ_CP047895.1"/>
</dbReference>
<evidence type="ECO:0000313" key="4">
    <source>
        <dbReference type="Proteomes" id="UP000464468"/>
    </source>
</evidence>
<dbReference type="PROSITE" id="PS51257">
    <property type="entry name" value="PROKAR_LIPOPROTEIN"/>
    <property type="match status" value="1"/>
</dbReference>
<dbReference type="KEGG" id="schy:GVO57_09290"/>
<feature type="compositionally biased region" description="Low complexity" evidence="1">
    <location>
        <begin position="53"/>
        <end position="63"/>
    </location>
</feature>
<organism evidence="3 4">
    <name type="scientific">Sphingomonas changnyeongensis</name>
    <dbReference type="NCBI Taxonomy" id="2698679"/>
    <lineage>
        <taxon>Bacteria</taxon>
        <taxon>Pseudomonadati</taxon>
        <taxon>Pseudomonadota</taxon>
        <taxon>Alphaproteobacteria</taxon>
        <taxon>Sphingomonadales</taxon>
        <taxon>Sphingomonadaceae</taxon>
        <taxon>Sphingomonas</taxon>
    </lineage>
</organism>
<name>A0A7Z2S829_9SPHN</name>
<protein>
    <submittedName>
        <fullName evidence="3">Uncharacterized protein</fullName>
    </submittedName>
</protein>
<accession>A0A7Z2S829</accession>
<sequence length="630" mass="64049">MSRPVRTLAVLAAGAACLVAALPATGQQTPESLLPPGFADPPRPAPPPPGPTSPGSRPRGPAQPGQPPSGPAAPAASPSAAPRPAQLLPGQFQPGSPQTGAPVPALSPAGTGPVDPADPLAALPVDPYDLPEPARRSPDLVGIIDAAQGGLDRDAWGAADGRYLAVLLQQTRAPIASRWASILLRRALLTRAPAPRGVAGADWVAERAWLLLRMGEADAARMLVSGVDLASFTPRLIGVAQQVALATGDPAALCGLTGPAEAVSREPAWDLARAMCAAMSGETGSANVLIDGARRSGRVRGIDLLLAEKLVGAAGGRRAVNIEWTGVDRLTVWRFGLASALNVPIPAPLFDTAGVQVRGWAARAPMRSAAERLDAAGWAAALGVLSNLAYVDLVGAAFDATDPGEVGGTLGDRLRTAYSGDGAAERLEALRGLWTEPTDPMLRHARLVLTARAAAQIAPAEDHADDAATLIAAMLTAGLDDAAARWAAIAAARPAGDGGWALLAAGGPDGAVVIDRARVEAHLDAAGGEQGALLLAALAGLGRLSPADVAALATPRGIALGRADSWTREIDRAARAGEAGTVALLVATGLQTRDWRAVPPAYLMHIVAALRRVGRAGEARMIAAEAVTRA</sequence>
<gene>
    <name evidence="3" type="ORF">GVO57_09290</name>
</gene>
<feature type="signal peptide" evidence="2">
    <location>
        <begin position="1"/>
        <end position="26"/>
    </location>
</feature>
<evidence type="ECO:0000256" key="1">
    <source>
        <dbReference type="SAM" id="MobiDB-lite"/>
    </source>
</evidence>
<dbReference type="Proteomes" id="UP000464468">
    <property type="component" value="Chromosome"/>
</dbReference>
<evidence type="ECO:0000313" key="3">
    <source>
        <dbReference type="EMBL" id="QHL90976.1"/>
    </source>
</evidence>
<dbReference type="EMBL" id="CP047895">
    <property type="protein sequence ID" value="QHL90976.1"/>
    <property type="molecule type" value="Genomic_DNA"/>
</dbReference>
<feature type="chain" id="PRO_5030734240" evidence="2">
    <location>
        <begin position="27"/>
        <end position="630"/>
    </location>
</feature>